<reference evidence="3" key="1">
    <citation type="journal article" date="2019" name="Int. J. Syst. Evol. Microbiol.">
        <title>The Global Catalogue of Microorganisms (GCM) 10K type strain sequencing project: providing services to taxonomists for standard genome sequencing and annotation.</title>
        <authorList>
            <consortium name="The Broad Institute Genomics Platform"/>
            <consortium name="The Broad Institute Genome Sequencing Center for Infectious Disease"/>
            <person name="Wu L."/>
            <person name="Ma J."/>
        </authorList>
    </citation>
    <scope>NUCLEOTIDE SEQUENCE [LARGE SCALE GENOMIC DNA]</scope>
    <source>
        <strain evidence="3">KCTC 42953</strain>
    </source>
</reference>
<feature type="transmembrane region" description="Helical" evidence="1">
    <location>
        <begin position="6"/>
        <end position="23"/>
    </location>
</feature>
<dbReference type="RefSeq" id="WP_109862383.1">
    <property type="nucleotide sequence ID" value="NZ_JBHRTS010000006.1"/>
</dbReference>
<keyword evidence="3" id="KW-1185">Reference proteome</keyword>
<keyword evidence="1" id="KW-1133">Transmembrane helix</keyword>
<dbReference type="EMBL" id="JBHRTS010000006">
    <property type="protein sequence ID" value="MFC3194987.1"/>
    <property type="molecule type" value="Genomic_DNA"/>
</dbReference>
<keyword evidence="1" id="KW-0812">Transmembrane</keyword>
<gene>
    <name evidence="2" type="ORF">ACFODZ_12115</name>
</gene>
<comment type="caution">
    <text evidence="2">The sequence shown here is derived from an EMBL/GenBank/DDBJ whole genome shotgun (WGS) entry which is preliminary data.</text>
</comment>
<keyword evidence="1" id="KW-0472">Membrane</keyword>
<evidence type="ECO:0000256" key="1">
    <source>
        <dbReference type="SAM" id="Phobius"/>
    </source>
</evidence>
<protein>
    <submittedName>
        <fullName evidence="2">Cbb3-type cytochrome oxidase subunit 3</fullName>
    </submittedName>
</protein>
<dbReference type="Pfam" id="PF05545">
    <property type="entry name" value="FixQ"/>
    <property type="match status" value="1"/>
</dbReference>
<dbReference type="Proteomes" id="UP001595533">
    <property type="component" value="Unassembled WGS sequence"/>
</dbReference>
<evidence type="ECO:0000313" key="3">
    <source>
        <dbReference type="Proteomes" id="UP001595533"/>
    </source>
</evidence>
<sequence>MISGLYTGLLLVVFLGIIAWAWSKQNKAKFDELSRTALKEDEQIKAETEEKNHE</sequence>
<organism evidence="2 3">
    <name type="scientific">Marinicella sediminis</name>
    <dbReference type="NCBI Taxonomy" id="1792834"/>
    <lineage>
        <taxon>Bacteria</taxon>
        <taxon>Pseudomonadati</taxon>
        <taxon>Pseudomonadota</taxon>
        <taxon>Gammaproteobacteria</taxon>
        <taxon>Lysobacterales</taxon>
        <taxon>Marinicellaceae</taxon>
        <taxon>Marinicella</taxon>
    </lineage>
</organism>
<name>A0ABV7JCT9_9GAMM</name>
<evidence type="ECO:0000313" key="2">
    <source>
        <dbReference type="EMBL" id="MFC3194987.1"/>
    </source>
</evidence>
<dbReference type="InterPro" id="IPR008621">
    <property type="entry name" value="Cbb3-typ_cyt_oxidase_comp"/>
</dbReference>
<proteinExistence type="predicted"/>
<accession>A0ABV7JCT9</accession>